<keyword evidence="12" id="KW-1185">Reference proteome</keyword>
<proteinExistence type="predicted"/>
<dbReference type="EMBL" id="CAJOBR010001943">
    <property type="protein sequence ID" value="CAF4646636.1"/>
    <property type="molecule type" value="Genomic_DNA"/>
</dbReference>
<protein>
    <recommendedName>
        <fullName evidence="1">Endonuclease/exonuclease/phosphatase family domain-containing protein 1</fullName>
    </recommendedName>
</protein>
<dbReference type="OrthoDB" id="6237065at2759"/>
<dbReference type="InterPro" id="IPR003583">
    <property type="entry name" value="Hlx-hairpin-Hlx_DNA-bd_motif"/>
</dbReference>
<evidence type="ECO:0000313" key="7">
    <source>
        <dbReference type="EMBL" id="CAF4131045.1"/>
    </source>
</evidence>
<dbReference type="EMBL" id="CAJNXB010000316">
    <property type="protein sequence ID" value="CAF3043397.1"/>
    <property type="molecule type" value="Genomic_DNA"/>
</dbReference>
<dbReference type="Proteomes" id="UP000663869">
    <property type="component" value="Unassembled WGS sequence"/>
</dbReference>
<evidence type="ECO:0000313" key="10">
    <source>
        <dbReference type="EMBL" id="CAF4646636.1"/>
    </source>
</evidence>
<sequence length="514" mass="57901">MCTPKRCLPLSFNGFHPLCHRSSGSKRKHGNRRSVATNPININQVSEDELLLLPGINRSLAKNIIAYREKHNSFKDIDELLHVDGITSHLFDEISIDLIANSSANSSLHNGNELIDLNFASYDELCSVAGLTSTLVKRIIQHRERKGFFRSIEDLLKIKGINRGVLEAIHPFLMIDHEQIRTSISNPSLNNLRSIINRNDVNTKNALSIVSLLLETLPTEFQTKLVTSLSTRPTRIIHNSNNEQNSFRFASWNLQELTNEKVQNPGVREVICRVILENNFSLIGIQEIGSKQSLNAIAQELNSPTIPLVKNWPNRPRGNWKSIVSDDSSEGSEYLGFLYNELAGIEIKRSSTLPFTAYFNQLPMIAIFRLFNKYELVFVNIHLKTKGLYENGCEKKDEARSLSVLAQAMKNTIEQKHVIIFGHFDNVPTASEFEALAKCNYSYFIQQNTDISLQTPQGSSCLDNIWLSEEAKAFHTGSSGVIRNNLTSVWIPAGWTWGGLVSGHCPIWMDLNLS</sequence>
<dbReference type="CDD" id="cd10283">
    <property type="entry name" value="MnuA_DNase1-like"/>
    <property type="match status" value="1"/>
</dbReference>
<dbReference type="SUPFAM" id="SSF47781">
    <property type="entry name" value="RuvA domain 2-like"/>
    <property type="match status" value="2"/>
</dbReference>
<evidence type="ECO:0000313" key="11">
    <source>
        <dbReference type="Proteomes" id="UP000663833"/>
    </source>
</evidence>
<dbReference type="Proteomes" id="UP000663872">
    <property type="component" value="Unassembled WGS sequence"/>
</dbReference>
<dbReference type="EMBL" id="CAJNYU010003750">
    <property type="protein sequence ID" value="CAF3699114.1"/>
    <property type="molecule type" value="Genomic_DNA"/>
</dbReference>
<dbReference type="Proteomes" id="UP000663833">
    <property type="component" value="Unassembled WGS sequence"/>
</dbReference>
<reference evidence="4" key="1">
    <citation type="submission" date="2021-02" db="EMBL/GenBank/DDBJ databases">
        <authorList>
            <person name="Nowell W R."/>
        </authorList>
    </citation>
    <scope>NUCLEOTIDE SEQUENCE</scope>
</reference>
<dbReference type="Proteomes" id="UP000663851">
    <property type="component" value="Unassembled WGS sequence"/>
</dbReference>
<dbReference type="EMBL" id="CAJOBP010000147">
    <property type="protein sequence ID" value="CAF4131045.1"/>
    <property type="molecule type" value="Genomic_DNA"/>
</dbReference>
<dbReference type="Gene3D" id="3.60.10.10">
    <property type="entry name" value="Endonuclease/exonuclease/phosphatase"/>
    <property type="match status" value="1"/>
</dbReference>
<dbReference type="EMBL" id="CAJNYT010002163">
    <property type="protein sequence ID" value="CAF3449709.1"/>
    <property type="molecule type" value="Genomic_DNA"/>
</dbReference>
<dbReference type="EMBL" id="CAJOBO010001809">
    <property type="protein sequence ID" value="CAF4410853.1"/>
    <property type="molecule type" value="Genomic_DNA"/>
</dbReference>
<dbReference type="EMBL" id="CAJNYD010000641">
    <property type="protein sequence ID" value="CAF3282973.1"/>
    <property type="molecule type" value="Genomic_DNA"/>
</dbReference>
<comment type="caution">
    <text evidence="4">The sequence shown here is derived from an EMBL/GenBank/DDBJ whole genome shotgun (WGS) entry which is preliminary data.</text>
</comment>
<dbReference type="GO" id="GO:0003677">
    <property type="term" value="F:DNA binding"/>
    <property type="evidence" value="ECO:0007669"/>
    <property type="project" value="InterPro"/>
</dbReference>
<dbReference type="Proteomes" id="UP000663873">
    <property type="component" value="Unassembled WGS sequence"/>
</dbReference>
<dbReference type="Proteomes" id="UP000663825">
    <property type="component" value="Unassembled WGS sequence"/>
</dbReference>
<feature type="domain" description="Helix-hairpin-helix DNA-binding motif class 1" evidence="2">
    <location>
        <begin position="48"/>
        <end position="67"/>
    </location>
</feature>
<evidence type="ECO:0000313" key="8">
    <source>
        <dbReference type="EMBL" id="CAF4366517.1"/>
    </source>
</evidence>
<dbReference type="InterPro" id="IPR010994">
    <property type="entry name" value="RuvA_2-like"/>
</dbReference>
<feature type="domain" description="Helix-hairpin-helix DNA-binding motif class 1" evidence="2">
    <location>
        <begin position="123"/>
        <end position="142"/>
    </location>
</feature>
<evidence type="ECO:0000313" key="4">
    <source>
        <dbReference type="EMBL" id="CAF3282973.1"/>
    </source>
</evidence>
<dbReference type="SUPFAM" id="SSF56219">
    <property type="entry name" value="DNase I-like"/>
    <property type="match status" value="1"/>
</dbReference>
<dbReference type="PANTHER" id="PTHR21180:SF32">
    <property type="entry name" value="ENDONUCLEASE_EXONUCLEASE_PHOSPHATASE FAMILY DOMAIN-CONTAINING PROTEIN 1"/>
    <property type="match status" value="1"/>
</dbReference>
<evidence type="ECO:0000313" key="12">
    <source>
        <dbReference type="Proteomes" id="UP000663873"/>
    </source>
</evidence>
<organism evidence="4 11">
    <name type="scientific">Rotaria socialis</name>
    <dbReference type="NCBI Taxonomy" id="392032"/>
    <lineage>
        <taxon>Eukaryota</taxon>
        <taxon>Metazoa</taxon>
        <taxon>Spiralia</taxon>
        <taxon>Gnathifera</taxon>
        <taxon>Rotifera</taxon>
        <taxon>Eurotatoria</taxon>
        <taxon>Bdelloidea</taxon>
        <taxon>Philodinida</taxon>
        <taxon>Philodinidae</taxon>
        <taxon>Rotaria</taxon>
    </lineage>
</organism>
<dbReference type="AlphaFoldDB" id="A0A817RXG1"/>
<gene>
    <name evidence="6" type="ORF">FME351_LOCUS27590</name>
    <name evidence="5" type="ORF">GRG538_LOCUS14120</name>
    <name evidence="9" type="ORF">HFQ381_LOCUS20799</name>
    <name evidence="4" type="ORF">LUA448_LOCUS6658</name>
    <name evidence="10" type="ORF">QYT958_LOCUS14520</name>
    <name evidence="3" type="ORF">TIS948_LOCUS3640</name>
    <name evidence="8" type="ORF">TSG867_LOCUS10581</name>
    <name evidence="7" type="ORF">UJA718_LOCUS2239</name>
</gene>
<name>A0A817RXG1_9BILA</name>
<dbReference type="EMBL" id="CAJOBQ010000489">
    <property type="protein sequence ID" value="CAF4366517.1"/>
    <property type="molecule type" value="Genomic_DNA"/>
</dbReference>
<evidence type="ECO:0000313" key="5">
    <source>
        <dbReference type="EMBL" id="CAF3449709.1"/>
    </source>
</evidence>
<dbReference type="Gene3D" id="1.10.150.280">
    <property type="entry name" value="AF1531-like domain"/>
    <property type="match status" value="1"/>
</dbReference>
<dbReference type="InterPro" id="IPR036691">
    <property type="entry name" value="Endo/exonu/phosph_ase_sf"/>
</dbReference>
<dbReference type="Gene3D" id="1.10.150.320">
    <property type="entry name" value="Photosystem II 12 kDa extrinsic protein"/>
    <property type="match status" value="1"/>
</dbReference>
<dbReference type="PANTHER" id="PTHR21180">
    <property type="entry name" value="ENDONUCLEASE/EXONUCLEASE/PHOSPHATASE FAMILY DOMAIN-CONTAINING PROTEIN 1"/>
    <property type="match status" value="1"/>
</dbReference>
<dbReference type="Proteomes" id="UP000663848">
    <property type="component" value="Unassembled WGS sequence"/>
</dbReference>
<feature type="domain" description="Helix-hairpin-helix DNA-binding motif class 1" evidence="2">
    <location>
        <begin position="153"/>
        <end position="172"/>
    </location>
</feature>
<dbReference type="InterPro" id="IPR051675">
    <property type="entry name" value="Endo/Exo/Phosphatase_dom_1"/>
</dbReference>
<evidence type="ECO:0000259" key="2">
    <source>
        <dbReference type="SMART" id="SM00278"/>
    </source>
</evidence>
<evidence type="ECO:0000256" key="1">
    <source>
        <dbReference type="ARBA" id="ARBA00015260"/>
    </source>
</evidence>
<evidence type="ECO:0000313" key="3">
    <source>
        <dbReference type="EMBL" id="CAF3043397.1"/>
    </source>
</evidence>
<dbReference type="Pfam" id="PF12836">
    <property type="entry name" value="HHH_3"/>
    <property type="match status" value="2"/>
</dbReference>
<dbReference type="SMART" id="SM00278">
    <property type="entry name" value="HhH1"/>
    <property type="match status" value="3"/>
</dbReference>
<evidence type="ECO:0000313" key="9">
    <source>
        <dbReference type="EMBL" id="CAF4410853.1"/>
    </source>
</evidence>
<evidence type="ECO:0000313" key="6">
    <source>
        <dbReference type="EMBL" id="CAF3699114.1"/>
    </source>
</evidence>
<accession>A0A817RXG1</accession>
<dbReference type="GO" id="GO:0006281">
    <property type="term" value="P:DNA repair"/>
    <property type="evidence" value="ECO:0007669"/>
    <property type="project" value="InterPro"/>
</dbReference>
<dbReference type="Proteomes" id="UP000663862">
    <property type="component" value="Unassembled WGS sequence"/>
</dbReference>